<protein>
    <recommendedName>
        <fullName evidence="2">DUF7746 domain-containing protein</fullName>
    </recommendedName>
</protein>
<dbReference type="Proteomes" id="UP001234989">
    <property type="component" value="Chromosome 10"/>
</dbReference>
<reference evidence="3" key="1">
    <citation type="submission" date="2023-08" db="EMBL/GenBank/DDBJ databases">
        <title>A de novo genome assembly of Solanum verrucosum Schlechtendal, a Mexican diploid species geographically isolated from the other diploid A-genome species in potato relatives.</title>
        <authorList>
            <person name="Hosaka K."/>
        </authorList>
    </citation>
    <scope>NUCLEOTIDE SEQUENCE</scope>
    <source>
        <tissue evidence="3">Young leaves</tissue>
    </source>
</reference>
<gene>
    <name evidence="3" type="ORF">MTR67_044648</name>
</gene>
<proteinExistence type="predicted"/>
<evidence type="ECO:0000313" key="4">
    <source>
        <dbReference type="Proteomes" id="UP001234989"/>
    </source>
</evidence>
<feature type="compositionally biased region" description="Basic residues" evidence="1">
    <location>
        <begin position="81"/>
        <end position="94"/>
    </location>
</feature>
<evidence type="ECO:0000313" key="3">
    <source>
        <dbReference type="EMBL" id="WMV51263.1"/>
    </source>
</evidence>
<feature type="domain" description="DUF7746" evidence="2">
    <location>
        <begin position="4"/>
        <end position="38"/>
    </location>
</feature>
<dbReference type="PANTHER" id="PTHR33054">
    <property type="entry name" value="CCHC-TYPE DOMAIN-CONTAINING PROTEIN"/>
    <property type="match status" value="1"/>
</dbReference>
<name>A0AAF0UQW6_SOLVR</name>
<feature type="domain" description="DUF7746" evidence="2">
    <location>
        <begin position="469"/>
        <end position="533"/>
    </location>
</feature>
<keyword evidence="4" id="KW-1185">Reference proteome</keyword>
<dbReference type="InterPro" id="IPR056648">
    <property type="entry name" value="DUF7746"/>
</dbReference>
<accession>A0AAF0UQW6</accession>
<feature type="compositionally biased region" description="Basic and acidic residues" evidence="1">
    <location>
        <begin position="722"/>
        <end position="732"/>
    </location>
</feature>
<dbReference type="AlphaFoldDB" id="A0AAF0UQW6"/>
<organism evidence="3 4">
    <name type="scientific">Solanum verrucosum</name>
    <dbReference type="NCBI Taxonomy" id="315347"/>
    <lineage>
        <taxon>Eukaryota</taxon>
        <taxon>Viridiplantae</taxon>
        <taxon>Streptophyta</taxon>
        <taxon>Embryophyta</taxon>
        <taxon>Tracheophyta</taxon>
        <taxon>Spermatophyta</taxon>
        <taxon>Magnoliopsida</taxon>
        <taxon>eudicotyledons</taxon>
        <taxon>Gunneridae</taxon>
        <taxon>Pentapetalae</taxon>
        <taxon>asterids</taxon>
        <taxon>lamiids</taxon>
        <taxon>Solanales</taxon>
        <taxon>Solanaceae</taxon>
        <taxon>Solanoideae</taxon>
        <taxon>Solaneae</taxon>
        <taxon>Solanum</taxon>
    </lineage>
</organism>
<evidence type="ECO:0000259" key="2">
    <source>
        <dbReference type="Pfam" id="PF24925"/>
    </source>
</evidence>
<feature type="region of interest" description="Disordered" evidence="1">
    <location>
        <begin position="705"/>
        <end position="732"/>
    </location>
</feature>
<feature type="region of interest" description="Disordered" evidence="1">
    <location>
        <begin position="368"/>
        <end position="399"/>
    </location>
</feature>
<feature type="compositionally biased region" description="Low complexity" evidence="1">
    <location>
        <begin position="376"/>
        <end position="399"/>
    </location>
</feature>
<feature type="region of interest" description="Disordered" evidence="1">
    <location>
        <begin position="78"/>
        <end position="111"/>
    </location>
</feature>
<dbReference type="PANTHER" id="PTHR33054:SF12">
    <property type="entry name" value="ZINC KNUCKLE FAMILY PROTEIN"/>
    <property type="match status" value="1"/>
</dbReference>
<feature type="compositionally biased region" description="Low complexity" evidence="1">
    <location>
        <begin position="95"/>
        <end position="111"/>
    </location>
</feature>
<evidence type="ECO:0000256" key="1">
    <source>
        <dbReference type="SAM" id="MobiDB-lite"/>
    </source>
</evidence>
<dbReference type="EMBL" id="CP133621">
    <property type="protein sequence ID" value="WMV51263.1"/>
    <property type="molecule type" value="Genomic_DNA"/>
</dbReference>
<dbReference type="Pfam" id="PF24925">
    <property type="entry name" value="DUF7746"/>
    <property type="match status" value="3"/>
</dbReference>
<feature type="domain" description="DUF7746" evidence="2">
    <location>
        <begin position="230"/>
        <end position="277"/>
    </location>
</feature>
<sequence length="732" mass="81945">MNNCKMIIAGFTGQLKGWWDNYMSVEAKTVVINAISDTEGVDNLGMALVKNRKDVVYTLFLTILEHFNGRFTNQIDPHWVTKGRGKGHSPRGRGRSSPGTSGSSYESSSNSHILQGGGMSLISSKIPQASSSVRLEDIPENSPLYAELRAYLSQKQSDTFASIAKDDIDDIKSYEKEINVFLLECKLLAGGILRMCNELKLSRQLEIDKLRERSQLGDFCSQFALPDSAKGFTGQLRGWWDNYMSLEAKEVVANAIADNDGVDNLGMALVKNREDVVYTLALTILEHFNGRFTNQYKTVRSLLNGLRCRHLGEFQWKLKIDKLRERSQLGDFCTRFGLPDSEEDIDLPESSDNKQPITMNACRMDPLWVTNGRGRGNNSQGRGKSSPGSFLGSSYGSSSNSPILQRGGMSLINLHSKGAQKSTSSSVHLEDIPKGSPLYVELQAYLSQKEKGDTFASIAKDDVDDIKSYEKSVNNTDRTICKMIIAGFTGQLRGWWDNYMSLEAKAVILNAKVVNEGVDNLGFTLVKNREDAVYTLVLTILEHFNGRLTNQYEIVRSLLNGLRCRHLGEFRWYKDTYLSRVMELPKNSLEHWKAKSIDGLPPLFAERVKKTLRNSQGVIPYGAYTYGKLIGACTQEGINLCNELKLSKQLKIDKLRERSQLGDFCTQFGLPDTTAKAPNCRLEKLKTLELEEDMHDKIYSFLYTSGSESDYDDGDYSESGSETDKPETSCNT</sequence>
<dbReference type="Pfam" id="PF22909">
    <property type="entry name" value="Caulimovir_coat_dom"/>
    <property type="match status" value="1"/>
</dbReference>